<dbReference type="PANTHER" id="PTHR21493:SF9">
    <property type="entry name" value="GOLGI TRANSPORT PROTEIN 1-RELATED"/>
    <property type="match status" value="1"/>
</dbReference>
<evidence type="ECO:0000256" key="4">
    <source>
        <dbReference type="ARBA" id="ARBA00023034"/>
    </source>
</evidence>
<dbReference type="AlphaFoldDB" id="A0A6G1GRY6"/>
<keyword evidence="3 7" id="KW-1133">Transmembrane helix</keyword>
<protein>
    <submittedName>
        <fullName evidence="8">Got1 family protein</fullName>
    </submittedName>
</protein>
<dbReference type="GO" id="GO:0005783">
    <property type="term" value="C:endoplasmic reticulum"/>
    <property type="evidence" value="ECO:0007669"/>
    <property type="project" value="TreeGrafter"/>
</dbReference>
<keyword evidence="5 7" id="KW-0472">Membrane</keyword>
<organism evidence="8 9">
    <name type="scientific">Aulographum hederae CBS 113979</name>
    <dbReference type="NCBI Taxonomy" id="1176131"/>
    <lineage>
        <taxon>Eukaryota</taxon>
        <taxon>Fungi</taxon>
        <taxon>Dikarya</taxon>
        <taxon>Ascomycota</taxon>
        <taxon>Pezizomycotina</taxon>
        <taxon>Dothideomycetes</taxon>
        <taxon>Pleosporomycetidae</taxon>
        <taxon>Aulographales</taxon>
        <taxon>Aulographaceae</taxon>
    </lineage>
</organism>
<dbReference type="Proteomes" id="UP000800041">
    <property type="component" value="Unassembled WGS sequence"/>
</dbReference>
<feature type="transmembrane region" description="Helical" evidence="7">
    <location>
        <begin position="103"/>
        <end position="125"/>
    </location>
</feature>
<keyword evidence="2 7" id="KW-0812">Transmembrane</keyword>
<evidence type="ECO:0000256" key="1">
    <source>
        <dbReference type="ARBA" id="ARBA00004653"/>
    </source>
</evidence>
<dbReference type="GO" id="GO:0005829">
    <property type="term" value="C:cytosol"/>
    <property type="evidence" value="ECO:0007669"/>
    <property type="project" value="GOC"/>
</dbReference>
<comment type="similarity">
    <text evidence="6">Belongs to the GOT1 family.</text>
</comment>
<dbReference type="EMBL" id="ML977173">
    <property type="protein sequence ID" value="KAF1983695.1"/>
    <property type="molecule type" value="Genomic_DNA"/>
</dbReference>
<keyword evidence="4" id="KW-0333">Golgi apparatus</keyword>
<feature type="transmembrane region" description="Helical" evidence="7">
    <location>
        <begin position="12"/>
        <end position="32"/>
    </location>
</feature>
<dbReference type="InterPro" id="IPR007305">
    <property type="entry name" value="Vesicle_transpt_Got1/SFT2"/>
</dbReference>
<name>A0A6G1GRY6_9PEZI</name>
<accession>A0A6G1GRY6</accession>
<dbReference type="InterPro" id="IPR045176">
    <property type="entry name" value="Got1"/>
</dbReference>
<evidence type="ECO:0000256" key="5">
    <source>
        <dbReference type="ARBA" id="ARBA00023136"/>
    </source>
</evidence>
<evidence type="ECO:0000256" key="2">
    <source>
        <dbReference type="ARBA" id="ARBA00022692"/>
    </source>
</evidence>
<evidence type="ECO:0000256" key="7">
    <source>
        <dbReference type="SAM" id="Phobius"/>
    </source>
</evidence>
<dbReference type="Pfam" id="PF04178">
    <property type="entry name" value="Got1"/>
    <property type="match status" value="1"/>
</dbReference>
<feature type="transmembrane region" description="Helical" evidence="7">
    <location>
        <begin position="38"/>
        <end position="61"/>
    </location>
</feature>
<reference evidence="8" key="1">
    <citation type="journal article" date="2020" name="Stud. Mycol.">
        <title>101 Dothideomycetes genomes: a test case for predicting lifestyles and emergence of pathogens.</title>
        <authorList>
            <person name="Haridas S."/>
            <person name="Albert R."/>
            <person name="Binder M."/>
            <person name="Bloem J."/>
            <person name="Labutti K."/>
            <person name="Salamov A."/>
            <person name="Andreopoulos B."/>
            <person name="Baker S."/>
            <person name="Barry K."/>
            <person name="Bills G."/>
            <person name="Bluhm B."/>
            <person name="Cannon C."/>
            <person name="Castanera R."/>
            <person name="Culley D."/>
            <person name="Daum C."/>
            <person name="Ezra D."/>
            <person name="Gonzalez J."/>
            <person name="Henrissat B."/>
            <person name="Kuo A."/>
            <person name="Liang C."/>
            <person name="Lipzen A."/>
            <person name="Lutzoni F."/>
            <person name="Magnuson J."/>
            <person name="Mondo S."/>
            <person name="Nolan M."/>
            <person name="Ohm R."/>
            <person name="Pangilinan J."/>
            <person name="Park H.-J."/>
            <person name="Ramirez L."/>
            <person name="Alfaro M."/>
            <person name="Sun H."/>
            <person name="Tritt A."/>
            <person name="Yoshinaga Y."/>
            <person name="Zwiers L.-H."/>
            <person name="Turgeon B."/>
            <person name="Goodwin S."/>
            <person name="Spatafora J."/>
            <person name="Crous P."/>
            <person name="Grigoriev I."/>
        </authorList>
    </citation>
    <scope>NUCLEOTIDE SEQUENCE</scope>
    <source>
        <strain evidence="8">CBS 113979</strain>
    </source>
</reference>
<dbReference type="GO" id="GO:0000137">
    <property type="term" value="C:Golgi cis cisterna"/>
    <property type="evidence" value="ECO:0007669"/>
    <property type="project" value="TreeGrafter"/>
</dbReference>
<evidence type="ECO:0000256" key="6">
    <source>
        <dbReference type="ARBA" id="ARBA00025799"/>
    </source>
</evidence>
<dbReference type="PANTHER" id="PTHR21493">
    <property type="entry name" value="CGI-141-RELATED/LIPASE CONTAINING PROTEIN"/>
    <property type="match status" value="1"/>
</dbReference>
<keyword evidence="9" id="KW-1185">Reference proteome</keyword>
<dbReference type="GO" id="GO:0006888">
    <property type="term" value="P:endoplasmic reticulum to Golgi vesicle-mediated transport"/>
    <property type="evidence" value="ECO:0007669"/>
    <property type="project" value="InterPro"/>
</dbReference>
<dbReference type="OrthoDB" id="204784at2759"/>
<sequence length="139" mass="14853">MPTMWLTDQQKIGAVFCSGGTLFFLFGLLLFFDRPLLAMGNILFLIGLPLIIGPSKTILFFARRSKLPGTAAFLTGIALILLKWPLVGFCVEGYGIFILFGDFLGTLAGFVGGIPVVGPYIAAVLRRAGGAARNSELPV</sequence>
<evidence type="ECO:0000256" key="3">
    <source>
        <dbReference type="ARBA" id="ARBA00022989"/>
    </source>
</evidence>
<dbReference type="GO" id="GO:0042147">
    <property type="term" value="P:retrograde transport, endosome to Golgi"/>
    <property type="evidence" value="ECO:0007669"/>
    <property type="project" value="InterPro"/>
</dbReference>
<evidence type="ECO:0000313" key="8">
    <source>
        <dbReference type="EMBL" id="KAF1983695.1"/>
    </source>
</evidence>
<dbReference type="GO" id="GO:0030134">
    <property type="term" value="C:COPII-coated ER to Golgi transport vesicle"/>
    <property type="evidence" value="ECO:0007669"/>
    <property type="project" value="TreeGrafter"/>
</dbReference>
<feature type="transmembrane region" description="Helical" evidence="7">
    <location>
        <begin position="73"/>
        <end position="97"/>
    </location>
</feature>
<gene>
    <name evidence="8" type="ORF">K402DRAFT_337997</name>
</gene>
<dbReference type="GO" id="GO:0000139">
    <property type="term" value="C:Golgi membrane"/>
    <property type="evidence" value="ECO:0007669"/>
    <property type="project" value="UniProtKB-SubCell"/>
</dbReference>
<proteinExistence type="inferred from homology"/>
<comment type="subcellular location">
    <subcellularLocation>
        <location evidence="1">Golgi apparatus membrane</location>
        <topology evidence="1">Multi-pass membrane protein</topology>
    </subcellularLocation>
</comment>
<evidence type="ECO:0000313" key="9">
    <source>
        <dbReference type="Proteomes" id="UP000800041"/>
    </source>
</evidence>